<reference evidence="2" key="1">
    <citation type="journal article" date="2018" name="Nat. Med.">
        <title>Expanded skin virome in DOCK8-deficient patients.</title>
        <authorList>
            <consortium name="NISC Comparative Sequencing Program"/>
            <person name="Tirosh O."/>
            <person name="Conlan S."/>
            <person name="Deming C."/>
            <person name="Lee-Lin S.Q."/>
            <person name="Huang X."/>
            <person name="Su H.C."/>
            <person name="Freeman A.F."/>
            <person name="Segre J.A."/>
            <person name="Kong H.H."/>
        </authorList>
    </citation>
    <scope>NUCLEOTIDE SEQUENCE</scope>
    <source>
        <strain evidence="2">HPV-mSK_098</strain>
    </source>
</reference>
<feature type="region of interest" description="Disordered" evidence="1">
    <location>
        <begin position="24"/>
        <end position="83"/>
    </location>
</feature>
<accession>A0A385PJ45</accession>
<organism evidence="2">
    <name type="scientific">Human papillomavirus</name>
    <dbReference type="NCBI Taxonomy" id="10566"/>
    <lineage>
        <taxon>Viruses</taxon>
        <taxon>Monodnaviria</taxon>
        <taxon>Shotokuvirae</taxon>
        <taxon>Cossaviricota</taxon>
        <taxon>Papovaviricetes</taxon>
        <taxon>Zurhausenvirales</taxon>
        <taxon>Papillomaviridae</taxon>
    </lineage>
</organism>
<name>A0A385PJ45_9PAPI</name>
<dbReference type="EMBL" id="MH777241">
    <property type="protein sequence ID" value="AYA93934.1"/>
    <property type="molecule type" value="Genomic_DNA"/>
</dbReference>
<sequence>MKLFLLLPLLAALKGRSPTLLKDHLRDLSAPPGTPFPHRKAQDDRKGRREDLTPPSRRHLRYDDDEEETNKENEPPHYPYGPKDEERRRQIWEYLLRKWADDINWYQEQVLKDLNDLKLKLGIPQ</sequence>
<evidence type="ECO:0000313" key="2">
    <source>
        <dbReference type="EMBL" id="AYA93934.1"/>
    </source>
</evidence>
<feature type="compositionally biased region" description="Basic and acidic residues" evidence="1">
    <location>
        <begin position="40"/>
        <end position="52"/>
    </location>
</feature>
<protein>
    <submittedName>
        <fullName evidence="2">E4 protein</fullName>
    </submittedName>
</protein>
<proteinExistence type="predicted"/>
<evidence type="ECO:0000256" key="1">
    <source>
        <dbReference type="SAM" id="MobiDB-lite"/>
    </source>
</evidence>